<dbReference type="InterPro" id="IPR006097">
    <property type="entry name" value="Glu/Leu/Phe/Val/Trp_DH_dimer"/>
</dbReference>
<dbReference type="InterPro" id="IPR033922">
    <property type="entry name" value="NAD_bind_Glu_DH"/>
</dbReference>
<dbReference type="OrthoDB" id="9803297at2"/>
<organism evidence="10 11">
    <name type="scientific">Fodinibius sediminis</name>
    <dbReference type="NCBI Taxonomy" id="1214077"/>
    <lineage>
        <taxon>Bacteria</taxon>
        <taxon>Pseudomonadati</taxon>
        <taxon>Balneolota</taxon>
        <taxon>Balneolia</taxon>
        <taxon>Balneolales</taxon>
        <taxon>Balneolaceae</taxon>
        <taxon>Fodinibius</taxon>
    </lineage>
</organism>
<dbReference type="Gene3D" id="1.10.285.10">
    <property type="entry name" value="Glutamate Dehydrogenase, chain A, domain 3"/>
    <property type="match status" value="2"/>
</dbReference>
<keyword evidence="11" id="KW-1185">Reference proteome</keyword>
<dbReference type="SUPFAM" id="SSF51735">
    <property type="entry name" value="NAD(P)-binding Rossmann-fold domains"/>
    <property type="match status" value="1"/>
</dbReference>
<comment type="subunit">
    <text evidence="2">Homohexamer.</text>
</comment>
<dbReference type="SUPFAM" id="SSF53223">
    <property type="entry name" value="Aminoacid dehydrogenase-like, N-terminal domain"/>
    <property type="match status" value="1"/>
</dbReference>
<name>A0A521BL02_9BACT</name>
<evidence type="ECO:0000256" key="5">
    <source>
        <dbReference type="PIRSR" id="PIRSR000185-1"/>
    </source>
</evidence>
<dbReference type="InterPro" id="IPR006095">
    <property type="entry name" value="Glu/Leu/Phe/Val/Trp_DH"/>
</dbReference>
<feature type="binding site" evidence="6">
    <location>
        <position position="97"/>
    </location>
    <ligand>
        <name>substrate</name>
    </ligand>
</feature>
<feature type="domain" description="Glutamate/phenylalanine/leucine/valine/L-tryptophan dehydrogenase C-terminal" evidence="9">
    <location>
        <begin position="209"/>
        <end position="451"/>
    </location>
</feature>
<feature type="active site" description="Proton donor" evidence="5">
    <location>
        <position position="133"/>
    </location>
</feature>
<reference evidence="10 11" key="1">
    <citation type="submission" date="2017-05" db="EMBL/GenBank/DDBJ databases">
        <authorList>
            <person name="Varghese N."/>
            <person name="Submissions S."/>
        </authorList>
    </citation>
    <scope>NUCLEOTIDE SEQUENCE [LARGE SCALE GENOMIC DNA]</scope>
    <source>
        <strain evidence="10 11">DSM 21194</strain>
    </source>
</reference>
<dbReference type="CDD" id="cd05313">
    <property type="entry name" value="NAD_bind_2_Glu_DH"/>
    <property type="match status" value="1"/>
</dbReference>
<evidence type="ECO:0000256" key="6">
    <source>
        <dbReference type="PIRSR" id="PIRSR000185-2"/>
    </source>
</evidence>
<evidence type="ECO:0000313" key="10">
    <source>
        <dbReference type="EMBL" id="SMO47766.1"/>
    </source>
</evidence>
<keyword evidence="6" id="KW-0547">Nucleotide-binding</keyword>
<feature type="binding site" evidence="6">
    <location>
        <position position="216"/>
    </location>
    <ligand>
        <name>NAD(+)</name>
        <dbReference type="ChEBI" id="CHEBI:57540"/>
    </ligand>
</feature>
<evidence type="ECO:0000256" key="1">
    <source>
        <dbReference type="ARBA" id="ARBA00006382"/>
    </source>
</evidence>
<feature type="binding site" evidence="6">
    <location>
        <position position="385"/>
    </location>
    <ligand>
        <name>substrate</name>
    </ligand>
</feature>
<dbReference type="FunFam" id="3.40.50.10860:FF:000002">
    <property type="entry name" value="Glutamate dehydrogenase"/>
    <property type="match status" value="1"/>
</dbReference>
<dbReference type="Gene3D" id="3.40.50.10860">
    <property type="entry name" value="Leucine Dehydrogenase, chain A, domain 1"/>
    <property type="match status" value="1"/>
</dbReference>
<dbReference type="Pfam" id="PF02812">
    <property type="entry name" value="ELFV_dehydrog_N"/>
    <property type="match status" value="1"/>
</dbReference>
<dbReference type="GO" id="GO:0006537">
    <property type="term" value="P:glutamate biosynthetic process"/>
    <property type="evidence" value="ECO:0007669"/>
    <property type="project" value="TreeGrafter"/>
</dbReference>
<feature type="binding site" evidence="6">
    <location>
        <position position="247"/>
    </location>
    <ligand>
        <name>NAD(+)</name>
        <dbReference type="ChEBI" id="CHEBI:57540"/>
    </ligand>
</feature>
<feature type="site" description="Important for catalysis" evidence="7">
    <location>
        <position position="173"/>
    </location>
</feature>
<evidence type="ECO:0000256" key="2">
    <source>
        <dbReference type="ARBA" id="ARBA00011643"/>
    </source>
</evidence>
<evidence type="ECO:0000256" key="8">
    <source>
        <dbReference type="RuleBase" id="RU004417"/>
    </source>
</evidence>
<evidence type="ECO:0000313" key="11">
    <source>
        <dbReference type="Proteomes" id="UP000317593"/>
    </source>
</evidence>
<dbReference type="Gene3D" id="3.40.50.720">
    <property type="entry name" value="NAD(P)-binding Rossmann-like Domain"/>
    <property type="match status" value="1"/>
</dbReference>
<dbReference type="InterPro" id="IPR046346">
    <property type="entry name" value="Aminoacid_DH-like_N_sf"/>
</dbReference>
<gene>
    <name evidence="10" type="ORF">SAMN06265218_103201</name>
</gene>
<dbReference type="FunFam" id="3.40.50.720:FF:000030">
    <property type="entry name" value="Glutamate dehydrogenase"/>
    <property type="match status" value="1"/>
</dbReference>
<dbReference type="PANTHER" id="PTHR43571">
    <property type="entry name" value="NADP-SPECIFIC GLUTAMATE DEHYDROGENASE 1-RELATED"/>
    <property type="match status" value="1"/>
</dbReference>
<proteinExistence type="inferred from homology"/>
<sequence>MENHNNDANHSINSFLNGLKARNPGQSEFQEAVQEVLESVWDMLEERPRYYQANILDRITEPERVIMFRVPWMDDEGKVHVNRGYRVEFNSAIGPYKGGLRFHPSVNLDILKFLAFEQIFKNSLTTMPMGGAKGGANFDVKGKSDMEIMRFCQSFMTELYRHIGHNTDVPAGDIGVGKREIGYLFGQYKRLQNEYTGVLTGKAVEWGGSKLRTEATGYGLVYFVRRMFESLNESLEGKTITVSGSGNVAQFATEKAIQLGARVVTLSDSNGVVYDPDGIDEEKLQFVKQLKNVKRGRIREYAEKYDVEYIENGRPWHIECDIALPCATQNEIDADDAAALIENGCKCVAEGANKPAQREAAKIFMDSEILFAPGKAANAGGVAVSGLEMTQNEMRIQWLRSEVDEKLQDIMNEIHDTCVTYGDTGNSYVNYVQGANIAGFIKVADAMLDQGVV</sequence>
<protein>
    <recommendedName>
        <fullName evidence="4">Glutamate dehydrogenase</fullName>
    </recommendedName>
</protein>
<dbReference type="InterPro" id="IPR050724">
    <property type="entry name" value="Glu_Leu_Phe_Val_DH"/>
</dbReference>
<comment type="similarity">
    <text evidence="1 4 8">Belongs to the Glu/Leu/Phe/Val dehydrogenases family.</text>
</comment>
<dbReference type="SMART" id="SM00839">
    <property type="entry name" value="ELFV_dehydrog"/>
    <property type="match status" value="1"/>
</dbReference>
<feature type="binding site" evidence="6">
    <location>
        <position position="121"/>
    </location>
    <ligand>
        <name>substrate</name>
    </ligand>
</feature>
<dbReference type="Proteomes" id="UP000317593">
    <property type="component" value="Unassembled WGS sequence"/>
</dbReference>
<dbReference type="Pfam" id="PF00208">
    <property type="entry name" value="ELFV_dehydrog"/>
    <property type="match status" value="1"/>
</dbReference>
<feature type="binding site" evidence="6">
    <location>
        <position position="118"/>
    </location>
    <ligand>
        <name>substrate</name>
    </ligand>
</feature>
<dbReference type="RefSeq" id="WP_142713424.1">
    <property type="nucleotide sequence ID" value="NZ_FXTH01000003.1"/>
</dbReference>
<dbReference type="FunFam" id="1.10.285.10:FF:000001">
    <property type="entry name" value="Glutamate dehydrogenase"/>
    <property type="match status" value="1"/>
</dbReference>
<keyword evidence="6" id="KW-0520">NAD</keyword>
<feature type="binding site" evidence="6">
    <location>
        <position position="172"/>
    </location>
    <ligand>
        <name>substrate</name>
    </ligand>
</feature>
<dbReference type="EMBL" id="FXTH01000003">
    <property type="protein sequence ID" value="SMO47766.1"/>
    <property type="molecule type" value="Genomic_DNA"/>
</dbReference>
<dbReference type="GO" id="GO:0004354">
    <property type="term" value="F:glutamate dehydrogenase (NADP+) activity"/>
    <property type="evidence" value="ECO:0007669"/>
    <property type="project" value="TreeGrafter"/>
</dbReference>
<evidence type="ECO:0000259" key="9">
    <source>
        <dbReference type="SMART" id="SM00839"/>
    </source>
</evidence>
<dbReference type="GO" id="GO:0000166">
    <property type="term" value="F:nucleotide binding"/>
    <property type="evidence" value="ECO:0007669"/>
    <property type="project" value="UniProtKB-KW"/>
</dbReference>
<dbReference type="GO" id="GO:0005829">
    <property type="term" value="C:cytosol"/>
    <property type="evidence" value="ECO:0007669"/>
    <property type="project" value="TreeGrafter"/>
</dbReference>
<dbReference type="InterPro" id="IPR006096">
    <property type="entry name" value="Glu/Leu/Phe/Val/Trp_DH_C"/>
</dbReference>
<dbReference type="NCBIfam" id="NF006929">
    <property type="entry name" value="PRK09414.1"/>
    <property type="match status" value="1"/>
</dbReference>
<evidence type="ECO:0000256" key="7">
    <source>
        <dbReference type="PIRSR" id="PIRSR000185-3"/>
    </source>
</evidence>
<evidence type="ECO:0000256" key="3">
    <source>
        <dbReference type="ARBA" id="ARBA00023002"/>
    </source>
</evidence>
<evidence type="ECO:0000256" key="4">
    <source>
        <dbReference type="PIRNR" id="PIRNR000185"/>
    </source>
</evidence>
<dbReference type="InterPro" id="IPR014362">
    <property type="entry name" value="Glu_DH"/>
</dbReference>
<dbReference type="PRINTS" id="PR00082">
    <property type="entry name" value="GLFDHDRGNASE"/>
</dbReference>
<accession>A0A521BL02</accession>
<dbReference type="PANTHER" id="PTHR43571:SF1">
    <property type="entry name" value="NADP-SPECIFIC GLUTAMATE DEHYDROGENASE 1-RELATED"/>
    <property type="match status" value="1"/>
</dbReference>
<dbReference type="InterPro" id="IPR036291">
    <property type="entry name" value="NAD(P)-bd_dom_sf"/>
</dbReference>
<dbReference type="PIRSF" id="PIRSF000185">
    <property type="entry name" value="Glu_DH"/>
    <property type="match status" value="1"/>
</dbReference>
<dbReference type="AlphaFoldDB" id="A0A521BL02"/>
<keyword evidence="3 4" id="KW-0560">Oxidoreductase</keyword>